<evidence type="ECO:0000256" key="1">
    <source>
        <dbReference type="ARBA" id="ARBA00022603"/>
    </source>
</evidence>
<dbReference type="InterPro" id="IPR001077">
    <property type="entry name" value="COMT_C"/>
</dbReference>
<keyword evidence="2 6" id="KW-0808">Transferase</keyword>
<comment type="caution">
    <text evidence="6">The sequence shown here is derived from an EMBL/GenBank/DDBJ whole genome shotgun (WGS) entry which is preliminary data.</text>
</comment>
<feature type="active site" description="Proton acceptor" evidence="4">
    <location>
        <position position="306"/>
    </location>
</feature>
<dbReference type="InterPro" id="IPR036390">
    <property type="entry name" value="WH_DNA-bd_sf"/>
</dbReference>
<dbReference type="Proteomes" id="UP000652219">
    <property type="component" value="Unassembled WGS sequence"/>
</dbReference>
<dbReference type="SUPFAM" id="SSF46785">
    <property type="entry name" value="Winged helix' DNA-binding domain"/>
    <property type="match status" value="1"/>
</dbReference>
<dbReference type="PROSITE" id="PS51683">
    <property type="entry name" value="SAM_OMT_II"/>
    <property type="match status" value="1"/>
</dbReference>
<dbReference type="GO" id="GO:0008171">
    <property type="term" value="F:O-methyltransferase activity"/>
    <property type="evidence" value="ECO:0007669"/>
    <property type="project" value="InterPro"/>
</dbReference>
<proteinExistence type="predicted"/>
<dbReference type="PANTHER" id="PTHR43712">
    <property type="entry name" value="PUTATIVE (AFU_ORTHOLOGUE AFUA_4G14580)-RELATED"/>
    <property type="match status" value="1"/>
</dbReference>
<dbReference type="Pfam" id="PF00891">
    <property type="entry name" value="Methyltransf_2"/>
    <property type="match status" value="1"/>
</dbReference>
<sequence>MATSSETLSDLATQLSGVAKSPSSDSEKNAAAAAIAKQVPAAVKGPVPDWMDRMRNVSEITAIRLFLDWGAFAVIPENDTVTFAEVADKLNADVSLIRRISWVLVAAGILRQHGDDRVERTAMARQYLPGTAESVLLQMIFDEHMLPALKLPQYFVQYGRVEPATRLNTPHAFSAGQPEKEVWDIHAQNPERMKRFMKAMEMVQSFLPVVGIYDFSWVKSKVSSDKDRVLLVDVGGGKGHVTKAILKENPFIPAERVVLEDRDEVVKEVTALNEPELRGVHFQVHDFHQPQPIKNALIYWIRRCLHDYGDDVCVKILSQLKNAMAADSKVVISEYVLPNPPSPLGAMTDFGMLEIGGKERTAEDWATLVARAGLKIEKIYGLDKKMQAIECVAA</sequence>
<reference evidence="6 7" key="1">
    <citation type="journal article" date="2020" name="Phytopathology">
        <title>Genome Sequence Resources of Colletotrichum truncatum, C. plurivorum, C. musicola, and C. sojae: Four Species Pathogenic to Soybean (Glycine max).</title>
        <authorList>
            <person name="Rogerio F."/>
            <person name="Boufleur T.R."/>
            <person name="Ciampi-Guillardi M."/>
            <person name="Sukno S.A."/>
            <person name="Thon M.R."/>
            <person name="Massola Junior N.S."/>
            <person name="Baroncelli R."/>
        </authorList>
    </citation>
    <scope>NUCLEOTIDE SEQUENCE [LARGE SCALE GENOMIC DNA]</scope>
    <source>
        <strain evidence="6 7">LFN0009</strain>
    </source>
</reference>
<evidence type="ECO:0000313" key="7">
    <source>
        <dbReference type="Proteomes" id="UP000652219"/>
    </source>
</evidence>
<dbReference type="PANTHER" id="PTHR43712:SF16">
    <property type="entry name" value="O-METHYLTRANSFERASE ELCB"/>
    <property type="match status" value="1"/>
</dbReference>
<dbReference type="InterPro" id="IPR036388">
    <property type="entry name" value="WH-like_DNA-bd_sf"/>
</dbReference>
<gene>
    <name evidence="6" type="ORF">CSOJ01_08387</name>
</gene>
<evidence type="ECO:0000259" key="5">
    <source>
        <dbReference type="Pfam" id="PF00891"/>
    </source>
</evidence>
<dbReference type="EMBL" id="WIGN01000144">
    <property type="protein sequence ID" value="KAF6807120.1"/>
    <property type="molecule type" value="Genomic_DNA"/>
</dbReference>
<dbReference type="SUPFAM" id="SSF53335">
    <property type="entry name" value="S-adenosyl-L-methionine-dependent methyltransferases"/>
    <property type="match status" value="1"/>
</dbReference>
<evidence type="ECO:0000256" key="4">
    <source>
        <dbReference type="PIRSR" id="PIRSR005739-1"/>
    </source>
</evidence>
<dbReference type="Gene3D" id="1.10.10.10">
    <property type="entry name" value="Winged helix-like DNA-binding domain superfamily/Winged helix DNA-binding domain"/>
    <property type="match status" value="1"/>
</dbReference>
<name>A0A8H6J6W0_9PEZI</name>
<protein>
    <submittedName>
        <fullName evidence="6">O-methyltransferase</fullName>
    </submittedName>
</protein>
<dbReference type="Gene3D" id="3.40.50.150">
    <property type="entry name" value="Vaccinia Virus protein VP39"/>
    <property type="match status" value="1"/>
</dbReference>
<dbReference type="PIRSF" id="PIRSF005739">
    <property type="entry name" value="O-mtase"/>
    <property type="match status" value="1"/>
</dbReference>
<evidence type="ECO:0000256" key="2">
    <source>
        <dbReference type="ARBA" id="ARBA00022679"/>
    </source>
</evidence>
<evidence type="ECO:0000256" key="3">
    <source>
        <dbReference type="ARBA" id="ARBA00022691"/>
    </source>
</evidence>
<dbReference type="InterPro" id="IPR016461">
    <property type="entry name" value="COMT-like"/>
</dbReference>
<accession>A0A8H6J6W0</accession>
<keyword evidence="7" id="KW-1185">Reference proteome</keyword>
<evidence type="ECO:0000313" key="6">
    <source>
        <dbReference type="EMBL" id="KAF6807120.1"/>
    </source>
</evidence>
<dbReference type="AlphaFoldDB" id="A0A8H6J6W0"/>
<keyword evidence="3" id="KW-0949">S-adenosyl-L-methionine</keyword>
<dbReference type="GO" id="GO:0032259">
    <property type="term" value="P:methylation"/>
    <property type="evidence" value="ECO:0007669"/>
    <property type="project" value="UniProtKB-KW"/>
</dbReference>
<organism evidence="6 7">
    <name type="scientific">Colletotrichum sojae</name>
    <dbReference type="NCBI Taxonomy" id="2175907"/>
    <lineage>
        <taxon>Eukaryota</taxon>
        <taxon>Fungi</taxon>
        <taxon>Dikarya</taxon>
        <taxon>Ascomycota</taxon>
        <taxon>Pezizomycotina</taxon>
        <taxon>Sordariomycetes</taxon>
        <taxon>Hypocreomycetidae</taxon>
        <taxon>Glomerellales</taxon>
        <taxon>Glomerellaceae</taxon>
        <taxon>Colletotrichum</taxon>
        <taxon>Colletotrichum orchidearum species complex</taxon>
    </lineage>
</organism>
<feature type="domain" description="O-methyltransferase C-terminal" evidence="5">
    <location>
        <begin position="173"/>
        <end position="374"/>
    </location>
</feature>
<keyword evidence="1 6" id="KW-0489">Methyltransferase</keyword>
<dbReference type="InterPro" id="IPR029063">
    <property type="entry name" value="SAM-dependent_MTases_sf"/>
</dbReference>